<dbReference type="RefSeq" id="WP_305990264.1">
    <property type="nucleotide sequence ID" value="NZ_JAVAMP010000001.1"/>
</dbReference>
<evidence type="ECO:0000313" key="2">
    <source>
        <dbReference type="Proteomes" id="UP001231941"/>
    </source>
</evidence>
<name>A0ABT9IUD3_9BACL</name>
<accession>A0ABT9IUD3</accession>
<organism evidence="1 2">
    <name type="scientific">Chengkuizengella axinellae</name>
    <dbReference type="NCBI Taxonomy" id="3064388"/>
    <lineage>
        <taxon>Bacteria</taxon>
        <taxon>Bacillati</taxon>
        <taxon>Bacillota</taxon>
        <taxon>Bacilli</taxon>
        <taxon>Bacillales</taxon>
        <taxon>Paenibacillaceae</taxon>
        <taxon>Chengkuizengella</taxon>
    </lineage>
</organism>
<dbReference type="InterPro" id="IPR029068">
    <property type="entry name" value="Glyas_Bleomycin-R_OHBP_Dase"/>
</dbReference>
<dbReference type="Gene3D" id="3.10.180.10">
    <property type="entry name" value="2,3-Dihydroxybiphenyl 1,2-Dioxygenase, domain 1"/>
    <property type="match status" value="1"/>
</dbReference>
<comment type="caution">
    <text evidence="1">The sequence shown here is derived from an EMBL/GenBank/DDBJ whole genome shotgun (WGS) entry which is preliminary data.</text>
</comment>
<dbReference type="CDD" id="cd06587">
    <property type="entry name" value="VOC"/>
    <property type="match status" value="1"/>
</dbReference>
<dbReference type="EMBL" id="JAVAMP010000001">
    <property type="protein sequence ID" value="MDP5272966.1"/>
    <property type="molecule type" value="Genomic_DNA"/>
</dbReference>
<dbReference type="Proteomes" id="UP001231941">
    <property type="component" value="Unassembled WGS sequence"/>
</dbReference>
<dbReference type="SUPFAM" id="SSF54593">
    <property type="entry name" value="Glyoxalase/Bleomycin resistance protein/Dihydroxybiphenyl dioxygenase"/>
    <property type="match status" value="1"/>
</dbReference>
<evidence type="ECO:0000313" key="1">
    <source>
        <dbReference type="EMBL" id="MDP5272966.1"/>
    </source>
</evidence>
<gene>
    <name evidence="1" type="ORF">Q5Y73_02505</name>
</gene>
<reference evidence="1 2" key="1">
    <citation type="submission" date="2023-08" db="EMBL/GenBank/DDBJ databases">
        <authorList>
            <person name="Park J.-S."/>
        </authorList>
    </citation>
    <scope>NUCLEOTIDE SEQUENCE [LARGE SCALE GENOMIC DNA]</scope>
    <source>
        <strain evidence="1 2">2205SS18-9</strain>
    </source>
</reference>
<keyword evidence="2" id="KW-1185">Reference proteome</keyword>
<sequence length="131" mass="15400">MIYEMTVQVRVTDFEEGKRWYETLLNRVPDFVPHEGFAEWELVPGCWLQLAEGEPSKGSGPIRLGVNYIEAEQERMMKELNVEAFEIRSRAEVPVRWASFQDPWGNQIGFFEYKDEEEKQGKIKEVLGKRD</sequence>
<proteinExistence type="predicted"/>
<protein>
    <submittedName>
        <fullName evidence="1">VOC family protein</fullName>
    </submittedName>
</protein>